<evidence type="ECO:0000256" key="3">
    <source>
        <dbReference type="ARBA" id="ARBA00022705"/>
    </source>
</evidence>
<dbReference type="FunFam" id="3.40.50.10190:FF:000001">
    <property type="entry name" value="Replication factor C subunit 1"/>
    <property type="match status" value="1"/>
</dbReference>
<feature type="compositionally biased region" description="Basic and acidic residues" evidence="7">
    <location>
        <begin position="161"/>
        <end position="171"/>
    </location>
</feature>
<dbReference type="GO" id="GO:0005524">
    <property type="term" value="F:ATP binding"/>
    <property type="evidence" value="ECO:0007669"/>
    <property type="project" value="UniProtKB-KW"/>
</dbReference>
<evidence type="ECO:0000256" key="2">
    <source>
        <dbReference type="ARBA" id="ARBA00006116"/>
    </source>
</evidence>
<feature type="compositionally biased region" description="Polar residues" evidence="7">
    <location>
        <begin position="65"/>
        <end position="82"/>
    </location>
</feature>
<evidence type="ECO:0000256" key="5">
    <source>
        <dbReference type="ARBA" id="ARBA00022840"/>
    </source>
</evidence>
<evidence type="ECO:0000313" key="9">
    <source>
        <dbReference type="EMBL" id="ORY34194.1"/>
    </source>
</evidence>
<dbReference type="GO" id="GO:0006260">
    <property type="term" value="P:DNA replication"/>
    <property type="evidence" value="ECO:0007669"/>
    <property type="project" value="UniProtKB-KW"/>
</dbReference>
<dbReference type="SMART" id="SM00292">
    <property type="entry name" value="BRCT"/>
    <property type="match status" value="1"/>
</dbReference>
<feature type="compositionally biased region" description="Basic residues" evidence="7">
    <location>
        <begin position="259"/>
        <end position="286"/>
    </location>
</feature>
<dbReference type="InterPro" id="IPR001357">
    <property type="entry name" value="BRCT_dom"/>
</dbReference>
<organism evidence="9 10">
    <name type="scientific">Naematelia encephala</name>
    <dbReference type="NCBI Taxonomy" id="71784"/>
    <lineage>
        <taxon>Eukaryota</taxon>
        <taxon>Fungi</taxon>
        <taxon>Dikarya</taxon>
        <taxon>Basidiomycota</taxon>
        <taxon>Agaricomycotina</taxon>
        <taxon>Tremellomycetes</taxon>
        <taxon>Tremellales</taxon>
        <taxon>Naemateliaceae</taxon>
        <taxon>Naematelia</taxon>
    </lineage>
</organism>
<comment type="subcellular location">
    <subcellularLocation>
        <location evidence="1">Nucleus</location>
    </subcellularLocation>
</comment>
<evidence type="ECO:0000256" key="6">
    <source>
        <dbReference type="ARBA" id="ARBA00023242"/>
    </source>
</evidence>
<proteinExistence type="inferred from homology"/>
<feature type="non-terminal residue" evidence="9">
    <location>
        <position position="1"/>
    </location>
</feature>
<keyword evidence="3" id="KW-0235">DNA replication</keyword>
<dbReference type="OrthoDB" id="446168at2759"/>
<feature type="domain" description="BRCT" evidence="8">
    <location>
        <begin position="332"/>
        <end position="398"/>
    </location>
</feature>
<dbReference type="PROSITE" id="PS50172">
    <property type="entry name" value="BRCT"/>
    <property type="match status" value="1"/>
</dbReference>
<dbReference type="Pfam" id="PF00533">
    <property type="entry name" value="BRCT"/>
    <property type="match status" value="1"/>
</dbReference>
<sequence>MFHVDLNSFIIRLYSTARIAGDMPPTPSLPRPSTSPKKSQPGVAAKKLVKKEKEVPAGGPDIRNFFSQGSTPGTARSSSTAVNGRGTGREPITIADSDDEEIKPETKPAPPKAVTSKHFSAPLAASSSVSDRAITIDSSPDPTPPPSKPKTKPSSSSSKMPEPKRKLVKDESDSEEDFKPLAKRQSLGSGRAAAKKPNYLESSDEEDEEVEVKPQPKSSTPKNKGKASKREASPMDVDDESDDDNFDDLDEDEDDRPKKTSAKKPPAKKVTPKKPAPKKSPAKRSTPKPAAKKNGTDEGDEKPKKPAVNFRALAAARAAGPKNPGSKEVPEGAPECLAGLTFVFTGELESLGREESQELAKRYGGKVTTAPSKKTSYVIVGENAGPSKVKKIKELGLE</sequence>
<evidence type="ECO:0000259" key="8">
    <source>
        <dbReference type="PROSITE" id="PS50172"/>
    </source>
</evidence>
<feature type="compositionally biased region" description="Low complexity" evidence="7">
    <location>
        <begin position="31"/>
        <end position="46"/>
    </location>
</feature>
<dbReference type="Gene3D" id="3.40.50.10190">
    <property type="entry name" value="BRCT domain"/>
    <property type="match status" value="1"/>
</dbReference>
<name>A0A1Y2BHC2_9TREE</name>
<protein>
    <recommendedName>
        <fullName evidence="8">BRCT domain-containing protein</fullName>
    </recommendedName>
</protein>
<dbReference type="Proteomes" id="UP000193986">
    <property type="component" value="Unassembled WGS sequence"/>
</dbReference>
<dbReference type="STRING" id="71784.A0A1Y2BHC2"/>
<feature type="compositionally biased region" description="Acidic residues" evidence="7">
    <location>
        <begin position="236"/>
        <end position="254"/>
    </location>
</feature>
<comment type="similarity">
    <text evidence="2">Belongs to the activator 1 large subunit family.</text>
</comment>
<dbReference type="PRINTS" id="PR01217">
    <property type="entry name" value="PRICHEXTENSN"/>
</dbReference>
<reference evidence="9 10" key="1">
    <citation type="submission" date="2016-07" db="EMBL/GenBank/DDBJ databases">
        <title>Pervasive Adenine N6-methylation of Active Genes in Fungi.</title>
        <authorList>
            <consortium name="DOE Joint Genome Institute"/>
            <person name="Mondo S.J."/>
            <person name="Dannebaum R.O."/>
            <person name="Kuo R.C."/>
            <person name="Labutti K."/>
            <person name="Haridas S."/>
            <person name="Kuo A."/>
            <person name="Salamov A."/>
            <person name="Ahrendt S.R."/>
            <person name="Lipzen A."/>
            <person name="Sullivan W."/>
            <person name="Andreopoulos W.B."/>
            <person name="Clum A."/>
            <person name="Lindquist E."/>
            <person name="Daum C."/>
            <person name="Ramamoorthy G.K."/>
            <person name="Gryganskyi A."/>
            <person name="Culley D."/>
            <person name="Magnuson J.K."/>
            <person name="James T.Y."/>
            <person name="O'Malley M.A."/>
            <person name="Stajich J.E."/>
            <person name="Spatafora J.W."/>
            <person name="Visel A."/>
            <person name="Grigoriev I.V."/>
        </authorList>
    </citation>
    <scope>NUCLEOTIDE SEQUENCE [LARGE SCALE GENOMIC DNA]</scope>
    <source>
        <strain evidence="9 10">68-887.2</strain>
    </source>
</reference>
<dbReference type="GO" id="GO:0005634">
    <property type="term" value="C:nucleus"/>
    <property type="evidence" value="ECO:0007669"/>
    <property type="project" value="UniProtKB-SubCell"/>
</dbReference>
<gene>
    <name evidence="9" type="ORF">BCR39DRAFT_188440</name>
</gene>
<dbReference type="SUPFAM" id="SSF52113">
    <property type="entry name" value="BRCT domain"/>
    <property type="match status" value="1"/>
</dbReference>
<evidence type="ECO:0000256" key="1">
    <source>
        <dbReference type="ARBA" id="ARBA00004123"/>
    </source>
</evidence>
<keyword evidence="4" id="KW-0547">Nucleotide-binding</keyword>
<keyword evidence="6" id="KW-0539">Nucleus</keyword>
<evidence type="ECO:0000256" key="4">
    <source>
        <dbReference type="ARBA" id="ARBA00022741"/>
    </source>
</evidence>
<evidence type="ECO:0000313" key="10">
    <source>
        <dbReference type="Proteomes" id="UP000193986"/>
    </source>
</evidence>
<feature type="region of interest" description="Disordered" evidence="7">
    <location>
        <begin position="20"/>
        <end position="332"/>
    </location>
</feature>
<dbReference type="AlphaFoldDB" id="A0A1Y2BHC2"/>
<dbReference type="EMBL" id="MCFC01000003">
    <property type="protein sequence ID" value="ORY34194.1"/>
    <property type="molecule type" value="Genomic_DNA"/>
</dbReference>
<dbReference type="InParanoid" id="A0A1Y2BHC2"/>
<accession>A0A1Y2BHC2</accession>
<comment type="caution">
    <text evidence="9">The sequence shown here is derived from an EMBL/GenBank/DDBJ whole genome shotgun (WGS) entry which is preliminary data.</text>
</comment>
<feature type="non-terminal residue" evidence="9">
    <location>
        <position position="398"/>
    </location>
</feature>
<keyword evidence="5" id="KW-0067">ATP-binding</keyword>
<evidence type="ECO:0000256" key="7">
    <source>
        <dbReference type="SAM" id="MobiDB-lite"/>
    </source>
</evidence>
<keyword evidence="10" id="KW-1185">Reference proteome</keyword>
<dbReference type="InterPro" id="IPR036420">
    <property type="entry name" value="BRCT_dom_sf"/>
</dbReference>